<name>A0A538TYM6_UNCEI</name>
<dbReference type="AlphaFoldDB" id="A0A538TYM6"/>
<dbReference type="Proteomes" id="UP000319771">
    <property type="component" value="Unassembled WGS sequence"/>
</dbReference>
<dbReference type="EMBL" id="VBPB01000380">
    <property type="protein sequence ID" value="TMQ68681.1"/>
    <property type="molecule type" value="Genomic_DNA"/>
</dbReference>
<evidence type="ECO:0000313" key="2">
    <source>
        <dbReference type="Proteomes" id="UP000319771"/>
    </source>
</evidence>
<organism evidence="1 2">
    <name type="scientific">Eiseniibacteriota bacterium</name>
    <dbReference type="NCBI Taxonomy" id="2212470"/>
    <lineage>
        <taxon>Bacteria</taxon>
        <taxon>Candidatus Eiseniibacteriota</taxon>
    </lineage>
</organism>
<accession>A0A538TYM6</accession>
<sequence length="195" mass="22823">MFEANRLSLAALCVASVLTGCVAPRNVVALQKLKLDGEPYYVEDRRHECACHEVGWFGWEYHCRSTLWNVSRTAGSPQERLQALDQEITRIGFERIEEDWARKKENDDWVLLYKHPRGSGAMIFAEHADPDGMLATWPPRRDRTTLEGEYVYGVKASYSSPWDWLVERWRNATWVFRECKGYHFTGDPRPRSQRR</sequence>
<comment type="caution">
    <text evidence="1">The sequence shown here is derived from an EMBL/GenBank/DDBJ whole genome shotgun (WGS) entry which is preliminary data.</text>
</comment>
<reference evidence="1 2" key="1">
    <citation type="journal article" date="2019" name="Nat. Microbiol.">
        <title>Mediterranean grassland soil C-N compound turnover is dependent on rainfall and depth, and is mediated by genomically divergent microorganisms.</title>
        <authorList>
            <person name="Diamond S."/>
            <person name="Andeer P.F."/>
            <person name="Li Z."/>
            <person name="Crits-Christoph A."/>
            <person name="Burstein D."/>
            <person name="Anantharaman K."/>
            <person name="Lane K.R."/>
            <person name="Thomas B.C."/>
            <person name="Pan C."/>
            <person name="Northen T.R."/>
            <person name="Banfield J.F."/>
        </authorList>
    </citation>
    <scope>NUCLEOTIDE SEQUENCE [LARGE SCALE GENOMIC DNA]</scope>
    <source>
        <strain evidence="1">WS_11</strain>
    </source>
</reference>
<gene>
    <name evidence="1" type="ORF">E6K81_16470</name>
</gene>
<evidence type="ECO:0000313" key="1">
    <source>
        <dbReference type="EMBL" id="TMQ68681.1"/>
    </source>
</evidence>
<dbReference type="PROSITE" id="PS51257">
    <property type="entry name" value="PROKAR_LIPOPROTEIN"/>
    <property type="match status" value="1"/>
</dbReference>
<protein>
    <recommendedName>
        <fullName evidence="3">Lipoprotein</fullName>
    </recommendedName>
</protein>
<proteinExistence type="predicted"/>
<evidence type="ECO:0008006" key="3">
    <source>
        <dbReference type="Google" id="ProtNLM"/>
    </source>
</evidence>